<dbReference type="GO" id="GO:0005886">
    <property type="term" value="C:plasma membrane"/>
    <property type="evidence" value="ECO:0007669"/>
    <property type="project" value="TreeGrafter"/>
</dbReference>
<evidence type="ECO:0000259" key="1">
    <source>
        <dbReference type="SMART" id="SM01205"/>
    </source>
</evidence>
<dbReference type="InterPro" id="IPR026899">
    <property type="entry name" value="FKS1-like_dom1"/>
</dbReference>
<dbReference type="Proteomes" id="UP001152561">
    <property type="component" value="Unassembled WGS sequence"/>
</dbReference>
<gene>
    <name evidence="2" type="ORF">K7X08_020658</name>
</gene>
<keyword evidence="3" id="KW-1185">Reference proteome</keyword>
<organism evidence="2 3">
    <name type="scientific">Anisodus acutangulus</name>
    <dbReference type="NCBI Taxonomy" id="402998"/>
    <lineage>
        <taxon>Eukaryota</taxon>
        <taxon>Viridiplantae</taxon>
        <taxon>Streptophyta</taxon>
        <taxon>Embryophyta</taxon>
        <taxon>Tracheophyta</taxon>
        <taxon>Spermatophyta</taxon>
        <taxon>Magnoliopsida</taxon>
        <taxon>eudicotyledons</taxon>
        <taxon>Gunneridae</taxon>
        <taxon>Pentapetalae</taxon>
        <taxon>asterids</taxon>
        <taxon>lamiids</taxon>
        <taxon>Solanales</taxon>
        <taxon>Solanaceae</taxon>
        <taxon>Solanoideae</taxon>
        <taxon>Hyoscyameae</taxon>
        <taxon>Anisodus</taxon>
    </lineage>
</organism>
<reference evidence="3" key="1">
    <citation type="journal article" date="2023" name="Proc. Natl. Acad. Sci. U.S.A.">
        <title>Genomic and structural basis for evolution of tropane alkaloid biosynthesis.</title>
        <authorList>
            <person name="Wanga Y.-J."/>
            <person name="Taina T."/>
            <person name="Yua J.-Y."/>
            <person name="Lia J."/>
            <person name="Xua B."/>
            <person name="Chenc J."/>
            <person name="D'Auriad J.C."/>
            <person name="Huanga J.-P."/>
            <person name="Huanga S.-X."/>
        </authorList>
    </citation>
    <scope>NUCLEOTIDE SEQUENCE [LARGE SCALE GENOMIC DNA]</scope>
    <source>
        <strain evidence="3">cv. KIB-2019</strain>
    </source>
</reference>
<evidence type="ECO:0000313" key="2">
    <source>
        <dbReference type="EMBL" id="KAJ8567936.1"/>
    </source>
</evidence>
<comment type="caution">
    <text evidence="2">The sequence shown here is derived from an EMBL/GenBank/DDBJ whole genome shotgun (WGS) entry which is preliminary data.</text>
</comment>
<dbReference type="PANTHER" id="PTHR12741">
    <property type="entry name" value="LYST-INTERACTING PROTEIN LIP5 DOPAMINE RESPONSIVE PROTEIN DRG-1"/>
    <property type="match status" value="1"/>
</dbReference>
<dbReference type="EMBL" id="JAJAGQ010000003">
    <property type="protein sequence ID" value="KAJ8567936.1"/>
    <property type="molecule type" value="Genomic_DNA"/>
</dbReference>
<evidence type="ECO:0000313" key="3">
    <source>
        <dbReference type="Proteomes" id="UP001152561"/>
    </source>
</evidence>
<dbReference type="GO" id="GO:0003843">
    <property type="term" value="F:1,3-beta-D-glucan synthase activity"/>
    <property type="evidence" value="ECO:0007669"/>
    <property type="project" value="TreeGrafter"/>
</dbReference>
<sequence length="138" mass="16400">MDIRNRSVEDDANYNELDMYRVQQLKDKIFKNYESWCKYLHCPSNLRSTVGASLHWPLSSYMGGSFKYTIYARMPLLYLPQCSVSWRGSFLRDVVTPIYEVIRKEARRNQNGTASHSSWRNYDDLNEYFWSDKCLKLG</sequence>
<dbReference type="Pfam" id="PF14288">
    <property type="entry name" value="FKS1_dom1"/>
    <property type="match status" value="1"/>
</dbReference>
<name>A0A9Q1MWA9_9SOLA</name>
<proteinExistence type="predicted"/>
<dbReference type="SMART" id="SM01205">
    <property type="entry name" value="FKS1_dom1"/>
    <property type="match status" value="1"/>
</dbReference>
<dbReference type="OrthoDB" id="1880850at2759"/>
<dbReference type="AlphaFoldDB" id="A0A9Q1MWA9"/>
<dbReference type="PANTHER" id="PTHR12741:SF16">
    <property type="entry name" value="CALLOSE SYNTHASE 7"/>
    <property type="match status" value="1"/>
</dbReference>
<accession>A0A9Q1MWA9</accession>
<protein>
    <recommendedName>
        <fullName evidence="1">1,3-beta-glucan synthase component FKS1-like domain-containing protein</fullName>
    </recommendedName>
</protein>
<feature type="domain" description="1,3-beta-glucan synthase component FKS1-like" evidence="1">
    <location>
        <begin position="66"/>
        <end position="138"/>
    </location>
</feature>